<evidence type="ECO:0000313" key="2">
    <source>
        <dbReference type="EMBL" id="KAK4786578.1"/>
    </source>
</evidence>
<reference evidence="2 3" key="1">
    <citation type="journal article" date="2023" name="Hortic Res">
        <title>Pangenome of water caltrop reveals structural variations and asymmetric subgenome divergence after allopolyploidization.</title>
        <authorList>
            <person name="Zhang X."/>
            <person name="Chen Y."/>
            <person name="Wang L."/>
            <person name="Yuan Y."/>
            <person name="Fang M."/>
            <person name="Shi L."/>
            <person name="Lu R."/>
            <person name="Comes H.P."/>
            <person name="Ma Y."/>
            <person name="Chen Y."/>
            <person name="Huang G."/>
            <person name="Zhou Y."/>
            <person name="Zheng Z."/>
            <person name="Qiu Y."/>
        </authorList>
    </citation>
    <scope>NUCLEOTIDE SEQUENCE [LARGE SCALE GENOMIC DNA]</scope>
    <source>
        <strain evidence="2">F231</strain>
    </source>
</reference>
<gene>
    <name evidence="2" type="ORF">SAY86_010411</name>
</gene>
<dbReference type="Proteomes" id="UP001346149">
    <property type="component" value="Unassembled WGS sequence"/>
</dbReference>
<organism evidence="2 3">
    <name type="scientific">Trapa natans</name>
    <name type="common">Water chestnut</name>
    <dbReference type="NCBI Taxonomy" id="22666"/>
    <lineage>
        <taxon>Eukaryota</taxon>
        <taxon>Viridiplantae</taxon>
        <taxon>Streptophyta</taxon>
        <taxon>Embryophyta</taxon>
        <taxon>Tracheophyta</taxon>
        <taxon>Spermatophyta</taxon>
        <taxon>Magnoliopsida</taxon>
        <taxon>eudicotyledons</taxon>
        <taxon>Gunneridae</taxon>
        <taxon>Pentapetalae</taxon>
        <taxon>rosids</taxon>
        <taxon>malvids</taxon>
        <taxon>Myrtales</taxon>
        <taxon>Lythraceae</taxon>
        <taxon>Trapa</taxon>
    </lineage>
</organism>
<keyword evidence="3" id="KW-1185">Reference proteome</keyword>
<keyword evidence="1" id="KW-0472">Membrane</keyword>
<protein>
    <submittedName>
        <fullName evidence="2">Uncharacterized protein</fullName>
    </submittedName>
</protein>
<dbReference type="EMBL" id="JAXQNO010000012">
    <property type="protein sequence ID" value="KAK4786578.1"/>
    <property type="molecule type" value="Genomic_DNA"/>
</dbReference>
<name>A0AAN7LT14_TRANT</name>
<evidence type="ECO:0000313" key="3">
    <source>
        <dbReference type="Proteomes" id="UP001346149"/>
    </source>
</evidence>
<comment type="caution">
    <text evidence="2">The sequence shown here is derived from an EMBL/GenBank/DDBJ whole genome shotgun (WGS) entry which is preliminary data.</text>
</comment>
<proteinExistence type="predicted"/>
<dbReference type="AlphaFoldDB" id="A0AAN7LT14"/>
<keyword evidence="1" id="KW-0812">Transmembrane</keyword>
<accession>A0AAN7LT14</accession>
<feature type="transmembrane region" description="Helical" evidence="1">
    <location>
        <begin position="33"/>
        <end position="51"/>
    </location>
</feature>
<evidence type="ECO:0000256" key="1">
    <source>
        <dbReference type="SAM" id="Phobius"/>
    </source>
</evidence>
<sequence length="114" mass="13541">MRMLKRRDPLLLKGSLWVLPVETNDQVLHLFFTFNFKMIVIVTLFCCVHDARTRTRYHLQKCVGIWGLPCHILSSVSDWKRDCFNDQLICQCFIHHSRFWSKVGFQCPISEVKI</sequence>
<keyword evidence="1" id="KW-1133">Transmembrane helix</keyword>